<dbReference type="SUPFAM" id="SSF58087">
    <property type="entry name" value="Variant surface glycoprotein (N-terminal domain)"/>
    <property type="match status" value="1"/>
</dbReference>
<name>A0A1V0FYJ9_9TRYP</name>
<accession>A0A1V0FYJ9</accession>
<feature type="compositionally biased region" description="Basic residues" evidence="1">
    <location>
        <begin position="174"/>
        <end position="187"/>
    </location>
</feature>
<feature type="compositionally biased region" description="Basic and acidic residues" evidence="1">
    <location>
        <begin position="132"/>
        <end position="162"/>
    </location>
</feature>
<evidence type="ECO:0000313" key="2">
    <source>
        <dbReference type="EMBL" id="ARB50942.1"/>
    </source>
</evidence>
<evidence type="ECO:0000256" key="1">
    <source>
        <dbReference type="SAM" id="MobiDB-lite"/>
    </source>
</evidence>
<dbReference type="EMBL" id="KY404691">
    <property type="protein sequence ID" value="ARB50942.1"/>
    <property type="molecule type" value="Genomic_DNA"/>
</dbReference>
<proteinExistence type="predicted"/>
<sequence length="198" mass="22148">MKCELAKLETGANTEQLGREALATEQEPNRCDKDVSNYAKITGKGHWDLFALKALRGEIEIESTTAKTGILSEKTAPDGTTGATFTTNVWKKIEQTKVPTGENGRQTLMEISTLATAEDVEKALKRLLLHRQKTEQEDQQKSSKKSSEEQNKECSKKQEMIAKENASSKGKFANPKRKGREKKRKITKLLQLVQGKNK</sequence>
<dbReference type="AlphaFoldDB" id="A0A1V0FYJ9"/>
<feature type="region of interest" description="Disordered" evidence="1">
    <location>
        <begin position="132"/>
        <end position="198"/>
    </location>
</feature>
<dbReference type="VEuPathDB" id="TriTrypDB:Tb11.v5.0804"/>
<reference evidence="2" key="1">
    <citation type="submission" date="2016-12" db="EMBL/GenBank/DDBJ databases">
        <title>Extending the VSGnome of Trypanosoma brucei strain TREU927.</title>
        <authorList>
            <person name="Cross G.A."/>
        </authorList>
    </citation>
    <scope>NUCLEOTIDE SEQUENCE</scope>
    <source>
        <strain evidence="2">Tb927.99.2061</strain>
    </source>
</reference>
<protein>
    <submittedName>
        <fullName evidence="2">Variant surface glycoprotein</fullName>
    </submittedName>
</protein>
<organism evidence="2">
    <name type="scientific">Trypanosoma brucei</name>
    <dbReference type="NCBI Taxonomy" id="5691"/>
    <lineage>
        <taxon>Eukaryota</taxon>
        <taxon>Discoba</taxon>
        <taxon>Euglenozoa</taxon>
        <taxon>Kinetoplastea</taxon>
        <taxon>Metakinetoplastina</taxon>
        <taxon>Trypanosomatida</taxon>
        <taxon>Trypanosomatidae</taxon>
        <taxon>Trypanosoma</taxon>
    </lineage>
</organism>